<keyword evidence="2" id="KW-0472">Membrane</keyword>
<dbReference type="RefSeq" id="WP_133165156.1">
    <property type="nucleotide sequence ID" value="NZ_PXVC01000014.1"/>
</dbReference>
<accession>A0A2P7EFK6</accession>
<reference evidence="4" key="1">
    <citation type="submission" date="2018-03" db="EMBL/GenBank/DDBJ databases">
        <title>Ecological and genomic features of two cosmopolitan and abundant freshwater picocyanobacteria.</title>
        <authorList>
            <person name="Cabello-Yeves P.J."/>
            <person name="Picazo A."/>
            <person name="Camacho A."/>
            <person name="Callieri C."/>
            <person name="Rosselli R."/>
            <person name="Roda-Garcia J."/>
            <person name="Coutinho F.H."/>
            <person name="Rodriguez-Valera F."/>
        </authorList>
    </citation>
    <scope>NUCLEOTIDE SEQUENCE [LARGE SCALE GENOMIC DNA]</scope>
    <source>
        <strain evidence="4">Tous</strain>
    </source>
</reference>
<keyword evidence="4" id="KW-1185">Reference proteome</keyword>
<feature type="transmembrane region" description="Helical" evidence="2">
    <location>
        <begin position="6"/>
        <end position="27"/>
    </location>
</feature>
<keyword evidence="2" id="KW-1133">Transmembrane helix</keyword>
<evidence type="ECO:0000313" key="3">
    <source>
        <dbReference type="EMBL" id="PSI02006.1"/>
    </source>
</evidence>
<evidence type="ECO:0000313" key="4">
    <source>
        <dbReference type="Proteomes" id="UP000240206"/>
    </source>
</evidence>
<evidence type="ECO:0000256" key="1">
    <source>
        <dbReference type="SAM" id="MobiDB-lite"/>
    </source>
</evidence>
<dbReference type="STRING" id="1910958.BTM30_02285"/>
<name>A0A2P7EFK6_9SYNE</name>
<evidence type="ECO:0000256" key="2">
    <source>
        <dbReference type="SAM" id="Phobius"/>
    </source>
</evidence>
<dbReference type="EMBL" id="PXVC01000014">
    <property type="protein sequence ID" value="PSI02006.1"/>
    <property type="molecule type" value="Genomic_DNA"/>
</dbReference>
<gene>
    <name evidence="3" type="ORF">C7K08_04935</name>
</gene>
<dbReference type="AlphaFoldDB" id="A0A2P7EFK6"/>
<comment type="caution">
    <text evidence="3">The sequence shown here is derived from an EMBL/GenBank/DDBJ whole genome shotgun (WGS) entry which is preliminary data.</text>
</comment>
<dbReference type="Proteomes" id="UP000240206">
    <property type="component" value="Unassembled WGS sequence"/>
</dbReference>
<keyword evidence="2" id="KW-0812">Transmembrane</keyword>
<sequence length="99" mass="10854">MQAIISSIWAVGGPFALVILSSANLLFTPAAKAQTMITVEPYQLPTGVTTTPSPRSTWRLRGAAYLEDPWHRLPPSQQQGTELPRSLQVDPYPDPGQRL</sequence>
<feature type="region of interest" description="Disordered" evidence="1">
    <location>
        <begin position="69"/>
        <end position="99"/>
    </location>
</feature>
<organism evidence="3 4">
    <name type="scientific">Synechococcus lacustris str. Tous</name>
    <dbReference type="NCBI Taxonomy" id="1910958"/>
    <lineage>
        <taxon>Bacteria</taxon>
        <taxon>Bacillati</taxon>
        <taxon>Cyanobacteriota</taxon>
        <taxon>Cyanophyceae</taxon>
        <taxon>Synechococcales</taxon>
        <taxon>Synechococcaceae</taxon>
        <taxon>Synechococcus</taxon>
    </lineage>
</organism>
<protein>
    <submittedName>
        <fullName evidence="3">Uncharacterized protein</fullName>
    </submittedName>
</protein>
<proteinExistence type="predicted"/>